<evidence type="ECO:0008006" key="3">
    <source>
        <dbReference type="Google" id="ProtNLM"/>
    </source>
</evidence>
<evidence type="ECO:0000313" key="2">
    <source>
        <dbReference type="Proteomes" id="UP000676079"/>
    </source>
</evidence>
<dbReference type="InterPro" id="IPR011009">
    <property type="entry name" value="Kinase-like_dom_sf"/>
</dbReference>
<dbReference type="SUPFAM" id="SSF56112">
    <property type="entry name" value="Protein kinase-like (PK-like)"/>
    <property type="match status" value="1"/>
</dbReference>
<dbReference type="Proteomes" id="UP000676079">
    <property type="component" value="Chromosome"/>
</dbReference>
<dbReference type="RefSeq" id="WP_220564393.1">
    <property type="nucleotide sequence ID" value="NZ_CP074133.1"/>
</dbReference>
<organism evidence="1 2">
    <name type="scientific">Nocardiopsis changdeensis</name>
    <dbReference type="NCBI Taxonomy" id="2831969"/>
    <lineage>
        <taxon>Bacteria</taxon>
        <taxon>Bacillati</taxon>
        <taxon>Actinomycetota</taxon>
        <taxon>Actinomycetes</taxon>
        <taxon>Streptosporangiales</taxon>
        <taxon>Nocardiopsidaceae</taxon>
        <taxon>Nocardiopsis</taxon>
    </lineage>
</organism>
<dbReference type="EMBL" id="CP074133">
    <property type="protein sequence ID" value="QUX23168.1"/>
    <property type="molecule type" value="Genomic_DNA"/>
</dbReference>
<sequence>MLTRIVDDFGTAYVHTTVLHTITDGFVWIRNSGIDRSVPIGTAPIRLRRPLEDLPGSVRARVDLPPDPGQTWRVFSAPGPSSVAKRMLQEEADVTGPGGLMTGTGELLSRIHALPVPAEPVLASPQGPARLLRWLEGGRGPHAAAHLHRVAGRVLGRRRLDLAREWCEDLARYGRDVPGALLHGAPGLGVLIPSVSSGSEGVLLTGEELAVGPAEFDLGWLAGELVEHREVVPASREEVGRLLDRLLAGYGPGPDLDAVGRYAALRVLVHVHDFCAYVGWHSSVDSHLEVVADAFDRHGAGLLDHTTGTIGTEDNRR</sequence>
<gene>
    <name evidence="1" type="ORF">KGD84_01835</name>
</gene>
<name>A0ABX8BS23_9ACTN</name>
<evidence type="ECO:0000313" key="1">
    <source>
        <dbReference type="EMBL" id="QUX23168.1"/>
    </source>
</evidence>
<keyword evidence="2" id="KW-1185">Reference proteome</keyword>
<reference evidence="1 2" key="1">
    <citation type="submission" date="2021-05" db="EMBL/GenBank/DDBJ databases">
        <title>Direct Submission.</title>
        <authorList>
            <person name="Li K."/>
            <person name="Gao J."/>
        </authorList>
    </citation>
    <scope>NUCLEOTIDE SEQUENCE [LARGE SCALE GENOMIC DNA]</scope>
    <source>
        <strain evidence="1 2">Mg02</strain>
    </source>
</reference>
<accession>A0ABX8BS23</accession>
<protein>
    <recommendedName>
        <fullName evidence="3">Aminoglycoside phosphotransferase domain-containing protein</fullName>
    </recommendedName>
</protein>
<proteinExistence type="predicted"/>